<accession>A0A6A6W097</accession>
<feature type="transmembrane region" description="Helical" evidence="2">
    <location>
        <begin position="144"/>
        <end position="166"/>
    </location>
</feature>
<keyword evidence="4" id="KW-1185">Reference proteome</keyword>
<protein>
    <submittedName>
        <fullName evidence="3">Uncharacterized protein</fullName>
    </submittedName>
</protein>
<dbReference type="AlphaFoldDB" id="A0A6A6W097"/>
<evidence type="ECO:0000256" key="2">
    <source>
        <dbReference type="SAM" id="Phobius"/>
    </source>
</evidence>
<keyword evidence="2" id="KW-0812">Transmembrane</keyword>
<keyword evidence="2" id="KW-1133">Transmembrane helix</keyword>
<feature type="region of interest" description="Disordered" evidence="1">
    <location>
        <begin position="188"/>
        <end position="215"/>
    </location>
</feature>
<keyword evidence="2" id="KW-0472">Membrane</keyword>
<feature type="compositionally biased region" description="Polar residues" evidence="1">
    <location>
        <begin position="116"/>
        <end position="132"/>
    </location>
</feature>
<organism evidence="3 4">
    <name type="scientific">Pseudovirgaria hyperparasitica</name>
    <dbReference type="NCBI Taxonomy" id="470096"/>
    <lineage>
        <taxon>Eukaryota</taxon>
        <taxon>Fungi</taxon>
        <taxon>Dikarya</taxon>
        <taxon>Ascomycota</taxon>
        <taxon>Pezizomycotina</taxon>
        <taxon>Dothideomycetes</taxon>
        <taxon>Dothideomycetes incertae sedis</taxon>
        <taxon>Acrospermales</taxon>
        <taxon>Acrospermaceae</taxon>
        <taxon>Pseudovirgaria</taxon>
    </lineage>
</organism>
<gene>
    <name evidence="3" type="ORF">EJ05DRAFT_104607</name>
</gene>
<evidence type="ECO:0000256" key="1">
    <source>
        <dbReference type="SAM" id="MobiDB-lite"/>
    </source>
</evidence>
<sequence length="215" mass="24467">MNTLQGGRQGIKHHQVLLEQPLLNLLNPKTATSIQHHHINPTPPHQSNTTTSIQHHHINPTPPHQSNTTTSIQHHHINPTPPHQSNATKTVRPARSQDTLINNPKHSNPAPPIPNPSKQSTHNHQDNTAQHKTPQRSKAKQKSILFTFFLFVLLFFFFFFPFFFLLPSSFHLPPSSFLLPSIQKHPLNPRPFSIPKPKTKNPPKNTRLIPPKTKK</sequence>
<dbReference type="RefSeq" id="XP_033597967.1">
    <property type="nucleotide sequence ID" value="XM_033738963.1"/>
</dbReference>
<feature type="region of interest" description="Disordered" evidence="1">
    <location>
        <begin position="35"/>
        <end position="138"/>
    </location>
</feature>
<dbReference type="Proteomes" id="UP000799437">
    <property type="component" value="Unassembled WGS sequence"/>
</dbReference>
<reference evidence="3" key="1">
    <citation type="journal article" date="2020" name="Stud. Mycol.">
        <title>101 Dothideomycetes genomes: a test case for predicting lifestyles and emergence of pathogens.</title>
        <authorList>
            <person name="Haridas S."/>
            <person name="Albert R."/>
            <person name="Binder M."/>
            <person name="Bloem J."/>
            <person name="Labutti K."/>
            <person name="Salamov A."/>
            <person name="Andreopoulos B."/>
            <person name="Baker S."/>
            <person name="Barry K."/>
            <person name="Bills G."/>
            <person name="Bluhm B."/>
            <person name="Cannon C."/>
            <person name="Castanera R."/>
            <person name="Culley D."/>
            <person name="Daum C."/>
            <person name="Ezra D."/>
            <person name="Gonzalez J."/>
            <person name="Henrissat B."/>
            <person name="Kuo A."/>
            <person name="Liang C."/>
            <person name="Lipzen A."/>
            <person name="Lutzoni F."/>
            <person name="Magnuson J."/>
            <person name="Mondo S."/>
            <person name="Nolan M."/>
            <person name="Ohm R."/>
            <person name="Pangilinan J."/>
            <person name="Park H.-J."/>
            <person name="Ramirez L."/>
            <person name="Alfaro M."/>
            <person name="Sun H."/>
            <person name="Tritt A."/>
            <person name="Yoshinaga Y."/>
            <person name="Zwiers L.-H."/>
            <person name="Turgeon B."/>
            <person name="Goodwin S."/>
            <person name="Spatafora J."/>
            <person name="Crous P."/>
            <person name="Grigoriev I."/>
        </authorList>
    </citation>
    <scope>NUCLEOTIDE SEQUENCE</scope>
    <source>
        <strain evidence="3">CBS 121739</strain>
    </source>
</reference>
<evidence type="ECO:0000313" key="4">
    <source>
        <dbReference type="Proteomes" id="UP000799437"/>
    </source>
</evidence>
<evidence type="ECO:0000313" key="3">
    <source>
        <dbReference type="EMBL" id="KAF2755516.1"/>
    </source>
</evidence>
<proteinExistence type="predicted"/>
<dbReference type="EMBL" id="ML996577">
    <property type="protein sequence ID" value="KAF2755516.1"/>
    <property type="molecule type" value="Genomic_DNA"/>
</dbReference>
<dbReference type="GeneID" id="54480017"/>
<name>A0A6A6W097_9PEZI</name>
<feature type="compositionally biased region" description="Polar residues" evidence="1">
    <location>
        <begin position="96"/>
        <end position="106"/>
    </location>
</feature>